<dbReference type="Proteomes" id="UP000606499">
    <property type="component" value="Unassembled WGS sequence"/>
</dbReference>
<accession>A0A923LZ43</accession>
<proteinExistence type="predicted"/>
<evidence type="ECO:0000313" key="2">
    <source>
        <dbReference type="Proteomes" id="UP000606499"/>
    </source>
</evidence>
<dbReference type="EMBL" id="JACOPL010000025">
    <property type="protein sequence ID" value="MBC5726715.1"/>
    <property type="molecule type" value="Genomic_DNA"/>
</dbReference>
<organism evidence="1 2">
    <name type="scientific">Agathobaculum faecis</name>
    <dbReference type="NCBI Taxonomy" id="2763013"/>
    <lineage>
        <taxon>Bacteria</taxon>
        <taxon>Bacillati</taxon>
        <taxon>Bacillota</taxon>
        <taxon>Clostridia</taxon>
        <taxon>Eubacteriales</taxon>
        <taxon>Butyricicoccaceae</taxon>
        <taxon>Agathobaculum</taxon>
    </lineage>
</organism>
<comment type="caution">
    <text evidence="1">The sequence shown here is derived from an EMBL/GenBank/DDBJ whole genome shotgun (WGS) entry which is preliminary data.</text>
</comment>
<evidence type="ECO:0000313" key="1">
    <source>
        <dbReference type="EMBL" id="MBC5726715.1"/>
    </source>
</evidence>
<protein>
    <recommendedName>
        <fullName evidence="3">VWA domain-containing protein</fullName>
    </recommendedName>
</protein>
<evidence type="ECO:0008006" key="3">
    <source>
        <dbReference type="Google" id="ProtNLM"/>
    </source>
</evidence>
<dbReference type="GO" id="GO:0005829">
    <property type="term" value="C:cytosol"/>
    <property type="evidence" value="ECO:0007669"/>
    <property type="project" value="TreeGrafter"/>
</dbReference>
<dbReference type="RefSeq" id="WP_186950403.1">
    <property type="nucleotide sequence ID" value="NZ_JACOPL010000025.1"/>
</dbReference>
<name>A0A923LZ43_9FIRM</name>
<keyword evidence="2" id="KW-1185">Reference proteome</keyword>
<dbReference type="AlphaFoldDB" id="A0A923LZ43"/>
<dbReference type="PANTHER" id="PTHR36846:SF1">
    <property type="entry name" value="PROTEIN VIAA"/>
    <property type="match status" value="1"/>
</dbReference>
<gene>
    <name evidence="1" type="ORF">H8S45_14790</name>
</gene>
<reference evidence="1" key="1">
    <citation type="submission" date="2020-08" db="EMBL/GenBank/DDBJ databases">
        <title>Genome public.</title>
        <authorList>
            <person name="Liu C."/>
            <person name="Sun Q."/>
        </authorList>
    </citation>
    <scope>NUCLEOTIDE SEQUENCE</scope>
    <source>
        <strain evidence="1">NSJ-28</strain>
    </source>
</reference>
<dbReference type="InterPro" id="IPR036465">
    <property type="entry name" value="vWFA_dom_sf"/>
</dbReference>
<dbReference type="PANTHER" id="PTHR36846">
    <property type="entry name" value="PROTEIN VIAA"/>
    <property type="match status" value="1"/>
</dbReference>
<dbReference type="SUPFAM" id="SSF53300">
    <property type="entry name" value="vWA-like"/>
    <property type="match status" value="1"/>
</dbReference>
<sequence>MDRCTRPTRLERMAFHDSCTANGLDAAAPLLADLFHLLYAYTYRWGSEKELSPKARLVWAYLLDGLQDNGQFAALHHLCRGEDSAAMEAARTVRQALSEAVQGIDRAAGGLLPVLERLTRRHDTAAERLYHLVRDAQADPAKTPEALRAAAETASTAEQIRAVSGMIRDKLRKRQVETEAAVHTALQQGMDAASLARYVRRCWGDGTSENAAQQAAHDREMLDRVKSNEMLLGVTRQLGRMKEMLSELRKNDYAHGRGEKYSIMRGRDLKNLLSGELALLASPATTPLFLRKYNAKGLLQYAKRERVHKGHGGIIVCLDESGSTKGENAEWGKALALAVQDSCAHEGRKFALVHFSGAGQIRTDRFLPGQYTSADLLSAAEHFFDGGTDFETPIREALRLINEEEF</sequence>